<sequence length="498" mass="54128">MNFSLTLSASDLLLLLPELFLTIWLCVVLAVDFSFKRIVQEQLAYLTILGLMITLACLAWFDMTGITGTLFAKMFVVDRMAIFFKVMILLATILVILLSIDYVHRFSFFRGEYYFLVAMSALGMMFMASANDLLSLFVTLEFATFGFYVLVSYLRDDMASNEAGLKFFILGVFAAGLLGYGISLVYGETGKLVFSDMTGANPTTGLVIGFLLIFAALGFKIGAVPFHSWIPDTYHGAPTPVTAFLSIAPKVAAFAILLRLFLVALATFKPAWALLIVAASILSMTYGNIVAIAQRNIKRLLAYSGIAQVGNVLIGLAAGTKMGTDSILFYLLTYLFANLGAFAVIMAISNSLGSDEIDDYRGLNRRSPFLAFAMLIFLLSLAGVPPLAGFIGKLYIFVAAIKEGLYTLITVGLVNIVVSMYYYLIVVKKMYINEPLDSSPIKTTGPLRAVIYVGLAGTLVIGIYPQPFLDWAVSATLMFSNLLGQAASIHPPTTPFGG</sequence>
<dbReference type="Proteomes" id="UP000675880">
    <property type="component" value="Unassembled WGS sequence"/>
</dbReference>
<comment type="function">
    <text evidence="5">NDH-1 shuttles electrons from NADH, via FMN and iron-sulfur (Fe-S) centers, to quinones in the respiratory chain. The immediate electron acceptor for the enzyme in this species is believed to be ubiquinone. Couples the redox reaction to proton translocation (for every two electrons transferred, four hydrogen ions are translocated across the cytoplasmic membrane), and thus conserves the redox energy in a proton gradient.</text>
</comment>
<evidence type="ECO:0000313" key="8">
    <source>
        <dbReference type="EMBL" id="CAE6708410.1"/>
    </source>
</evidence>
<comment type="subcellular location">
    <subcellularLocation>
        <location evidence="5">Cell membrane</location>
        <topology evidence="5">Multi-pass membrane protein</topology>
    </subcellularLocation>
    <subcellularLocation>
        <location evidence="1">Endomembrane system</location>
        <topology evidence="1">Multi-pass membrane protein</topology>
    </subcellularLocation>
    <subcellularLocation>
        <location evidence="6">Membrane</location>
        <topology evidence="6">Multi-pass membrane protein</topology>
    </subcellularLocation>
</comment>
<feature type="transmembrane region" description="Helical" evidence="5">
    <location>
        <begin position="167"/>
        <end position="186"/>
    </location>
</feature>
<evidence type="ECO:0000256" key="3">
    <source>
        <dbReference type="ARBA" id="ARBA00022989"/>
    </source>
</evidence>
<keyword evidence="9" id="KW-1185">Reference proteome</keyword>
<accession>A0ABM8QPJ6</accession>
<protein>
    <recommendedName>
        <fullName evidence="5">NADH-quinone oxidoreductase subunit N</fullName>
        <ecNumber evidence="5">7.1.1.-</ecNumber>
    </recommendedName>
    <alternativeName>
        <fullName evidence="5">NADH dehydrogenase I subunit N</fullName>
    </alternativeName>
    <alternativeName>
        <fullName evidence="5">NDH-1 subunit N</fullName>
    </alternativeName>
</protein>
<evidence type="ECO:0000256" key="4">
    <source>
        <dbReference type="ARBA" id="ARBA00023136"/>
    </source>
</evidence>
<dbReference type="HAMAP" id="MF_00445">
    <property type="entry name" value="NDH1_NuoN_1"/>
    <property type="match status" value="1"/>
</dbReference>
<comment type="subunit">
    <text evidence="5">NDH-1 is composed of 14 different subunits. Subunits NuoA, H, J, K, L, M, N constitute the membrane sector of the complex.</text>
</comment>
<dbReference type="PRINTS" id="PR01434">
    <property type="entry name" value="NADHDHGNASE5"/>
</dbReference>
<keyword evidence="5" id="KW-0520">NAD</keyword>
<feature type="transmembrane region" description="Helical" evidence="5">
    <location>
        <begin position="445"/>
        <end position="464"/>
    </location>
</feature>
<evidence type="ECO:0000256" key="2">
    <source>
        <dbReference type="ARBA" id="ARBA00022692"/>
    </source>
</evidence>
<proteinExistence type="inferred from homology"/>
<dbReference type="NCBIfam" id="TIGR01770">
    <property type="entry name" value="NDH_I_N"/>
    <property type="match status" value="1"/>
</dbReference>
<feature type="transmembrane region" description="Helical" evidence="5">
    <location>
        <begin position="81"/>
        <end position="100"/>
    </location>
</feature>
<feature type="transmembrane region" description="Helical" evidence="5">
    <location>
        <begin position="271"/>
        <end position="293"/>
    </location>
</feature>
<comment type="similarity">
    <text evidence="5">Belongs to the complex I subunit 2 family.</text>
</comment>
<feature type="transmembrane region" description="Helical" evidence="5">
    <location>
        <begin position="327"/>
        <end position="348"/>
    </location>
</feature>
<feature type="domain" description="NADH:quinone oxidoreductase/Mrp antiporter transmembrane" evidence="7">
    <location>
        <begin position="130"/>
        <end position="418"/>
    </location>
</feature>
<feature type="transmembrane region" description="Helical" evidence="5">
    <location>
        <begin position="43"/>
        <end position="61"/>
    </location>
</feature>
<feature type="transmembrane region" description="Helical" evidence="5">
    <location>
        <begin position="136"/>
        <end position="155"/>
    </location>
</feature>
<feature type="transmembrane region" description="Helical" evidence="5">
    <location>
        <begin position="300"/>
        <end position="321"/>
    </location>
</feature>
<feature type="transmembrane region" description="Helical" evidence="5">
    <location>
        <begin position="369"/>
        <end position="392"/>
    </location>
</feature>
<keyword evidence="5" id="KW-1278">Translocase</keyword>
<keyword evidence="4 5" id="KW-0472">Membrane</keyword>
<feature type="transmembrane region" description="Helical" evidence="5">
    <location>
        <begin position="112"/>
        <end position="130"/>
    </location>
</feature>
<organism evidence="8 9">
    <name type="scientific">Nitrospira defluvii</name>
    <dbReference type="NCBI Taxonomy" id="330214"/>
    <lineage>
        <taxon>Bacteria</taxon>
        <taxon>Pseudomonadati</taxon>
        <taxon>Nitrospirota</taxon>
        <taxon>Nitrospiria</taxon>
        <taxon>Nitrospirales</taxon>
        <taxon>Nitrospiraceae</taxon>
        <taxon>Nitrospira</taxon>
    </lineage>
</organism>
<dbReference type="Pfam" id="PF00361">
    <property type="entry name" value="Proton_antipo_M"/>
    <property type="match status" value="1"/>
</dbReference>
<evidence type="ECO:0000313" key="9">
    <source>
        <dbReference type="Proteomes" id="UP000675880"/>
    </source>
</evidence>
<keyword evidence="5" id="KW-0874">Quinone</keyword>
<keyword evidence="3 5" id="KW-1133">Transmembrane helix</keyword>
<comment type="catalytic activity">
    <reaction evidence="5">
        <text>a quinone + NADH + 5 H(+)(in) = a quinol + NAD(+) + 4 H(+)(out)</text>
        <dbReference type="Rhea" id="RHEA:57888"/>
        <dbReference type="ChEBI" id="CHEBI:15378"/>
        <dbReference type="ChEBI" id="CHEBI:24646"/>
        <dbReference type="ChEBI" id="CHEBI:57540"/>
        <dbReference type="ChEBI" id="CHEBI:57945"/>
        <dbReference type="ChEBI" id="CHEBI:132124"/>
    </reaction>
</comment>
<evidence type="ECO:0000259" key="7">
    <source>
        <dbReference type="Pfam" id="PF00361"/>
    </source>
</evidence>
<dbReference type="PANTHER" id="PTHR22773">
    <property type="entry name" value="NADH DEHYDROGENASE"/>
    <property type="match status" value="1"/>
</dbReference>
<keyword evidence="5" id="KW-0830">Ubiquinone</keyword>
<keyword evidence="2 5" id="KW-0812">Transmembrane</keyword>
<keyword evidence="5" id="KW-0813">Transport</keyword>
<feature type="transmembrane region" description="Helical" evidence="5">
    <location>
        <begin position="12"/>
        <end position="31"/>
    </location>
</feature>
<dbReference type="InterPro" id="IPR010096">
    <property type="entry name" value="NADH-Q_OxRdtase_suN/2"/>
</dbReference>
<comment type="caution">
    <text evidence="8">The sequence shown here is derived from an EMBL/GenBank/DDBJ whole genome shotgun (WGS) entry which is preliminary data.</text>
</comment>
<dbReference type="InterPro" id="IPR001750">
    <property type="entry name" value="ND/Mrp_TM"/>
</dbReference>
<reference evidence="8 9" key="1">
    <citation type="submission" date="2021-02" db="EMBL/GenBank/DDBJ databases">
        <authorList>
            <person name="Han P."/>
        </authorList>
    </citation>
    <scope>NUCLEOTIDE SEQUENCE [LARGE SCALE GENOMIC DNA]</scope>
    <source>
        <strain evidence="8">Candidatus Nitrospira sp. ZN2</strain>
    </source>
</reference>
<dbReference type="RefSeq" id="WP_213040880.1">
    <property type="nucleotide sequence ID" value="NZ_CAJNBJ010000001.1"/>
</dbReference>
<feature type="transmembrane region" description="Helical" evidence="5">
    <location>
        <begin position="206"/>
        <end position="230"/>
    </location>
</feature>
<evidence type="ECO:0000256" key="6">
    <source>
        <dbReference type="RuleBase" id="RU000320"/>
    </source>
</evidence>
<evidence type="ECO:0000256" key="1">
    <source>
        <dbReference type="ARBA" id="ARBA00004127"/>
    </source>
</evidence>
<evidence type="ECO:0000256" key="5">
    <source>
        <dbReference type="HAMAP-Rule" id="MF_00445"/>
    </source>
</evidence>
<dbReference type="EMBL" id="CAJNBJ010000001">
    <property type="protein sequence ID" value="CAE6708410.1"/>
    <property type="molecule type" value="Genomic_DNA"/>
</dbReference>
<gene>
    <name evidence="5 8" type="primary">nuoN</name>
    <name evidence="8" type="ORF">NSPZN2_11093</name>
</gene>
<feature type="transmembrane region" description="Helical" evidence="5">
    <location>
        <begin position="242"/>
        <end position="265"/>
    </location>
</feature>
<dbReference type="EC" id="7.1.1.-" evidence="5"/>
<keyword evidence="5" id="KW-1003">Cell membrane</keyword>
<feature type="transmembrane region" description="Helical" evidence="5">
    <location>
        <begin position="404"/>
        <end position="424"/>
    </location>
</feature>
<name>A0ABM8QPJ6_9BACT</name>